<reference evidence="11" key="1">
    <citation type="journal article" date="2018" name="Nat. Plants">
        <title>Whole-genome landscape of Medicago truncatula symbiotic genes.</title>
        <authorList>
            <person name="Pecrix Y."/>
            <person name="Gamas P."/>
            <person name="Carrere S."/>
        </authorList>
    </citation>
    <scope>NUCLEOTIDE SEQUENCE</scope>
    <source>
        <tissue evidence="11">Leaves</tissue>
    </source>
</reference>
<feature type="compositionally biased region" description="Low complexity" evidence="7">
    <location>
        <begin position="74"/>
        <end position="83"/>
    </location>
</feature>
<protein>
    <submittedName>
        <fullName evidence="11">Putative PMR5 domain, PC-Esterase, protein altered xyloglucan 4</fullName>
    </submittedName>
</protein>
<organism evidence="11">
    <name type="scientific">Medicago truncatula</name>
    <name type="common">Barrel medic</name>
    <name type="synonym">Medicago tribuloides</name>
    <dbReference type="NCBI Taxonomy" id="3880"/>
    <lineage>
        <taxon>Eukaryota</taxon>
        <taxon>Viridiplantae</taxon>
        <taxon>Streptophyta</taxon>
        <taxon>Embryophyta</taxon>
        <taxon>Tracheophyta</taxon>
        <taxon>Spermatophyta</taxon>
        <taxon>Magnoliopsida</taxon>
        <taxon>eudicotyledons</taxon>
        <taxon>Gunneridae</taxon>
        <taxon>Pentapetalae</taxon>
        <taxon>rosids</taxon>
        <taxon>fabids</taxon>
        <taxon>Fabales</taxon>
        <taxon>Fabaceae</taxon>
        <taxon>Papilionoideae</taxon>
        <taxon>50 kb inversion clade</taxon>
        <taxon>NPAAA clade</taxon>
        <taxon>Hologalegina</taxon>
        <taxon>IRL clade</taxon>
        <taxon>Trifolieae</taxon>
        <taxon>Medicago</taxon>
    </lineage>
</organism>
<evidence type="ECO:0000259" key="10">
    <source>
        <dbReference type="Pfam" id="PF14416"/>
    </source>
</evidence>
<evidence type="ECO:0000256" key="6">
    <source>
        <dbReference type="ARBA" id="ARBA00023136"/>
    </source>
</evidence>
<dbReference type="GO" id="GO:0016413">
    <property type="term" value="F:O-acetyltransferase activity"/>
    <property type="evidence" value="ECO:0007669"/>
    <property type="project" value="InterPro"/>
</dbReference>
<accession>A0A396HT49</accession>
<dbReference type="Proteomes" id="UP000265566">
    <property type="component" value="Chromosome 5"/>
</dbReference>
<dbReference type="InterPro" id="IPR029962">
    <property type="entry name" value="TBL"/>
</dbReference>
<sequence length="446" mass="51216">MRSGKKAQKKAMKMGTSIFLKDKSNLFTKRLIPLTICSLLPITMLLLYFYHLPFSQAPKIEITNSKPIINITSHSASPPSSSYSEKKKGHQNQCDYSKGDWVKDTRGPLYNDTTCGMMKEGRNCMTHGRPDSDYLYWRWKPNECKLPRFEPNTFLQLSKNKHIAFVGDSLARNQLESLLCMLATTSIPKLVYQNGKDNQFSRWYFSSYNSTISLYWSPFLVQGIEKSNTSPNNELYLNHVDEKWAKDMNQMDMIVLSIGHWFLLPAIYHEGGTILGCHYCGLNYTEIGFYDVLRKALRTTLNSIIDRRGNKGNEINVIVTTFTPHHFEGAWDKAGACPKTKPYRNGEKKVEGMDGEMRKIEIEEVVAAKAKGNEFGRLRFEVLDVTKLALLRPDGHPGPYMNPFPFFNGVQEHVQNDCVHWCLPGPIDTWNEIFLEIIKKWEEQPS</sequence>
<dbReference type="Pfam" id="PF13839">
    <property type="entry name" value="PC-Esterase"/>
    <property type="match status" value="1"/>
</dbReference>
<dbReference type="Gramene" id="rna30232">
    <property type="protein sequence ID" value="RHN55104.1"/>
    <property type="gene ID" value="gene30232"/>
</dbReference>
<dbReference type="OrthoDB" id="630188at2759"/>
<dbReference type="PANTHER" id="PTHR32285:SF57">
    <property type="entry name" value="XYLOGLUCAN O-ACETYLTRANSFERASE 1"/>
    <property type="match status" value="1"/>
</dbReference>
<keyword evidence="3 8" id="KW-0812">Transmembrane</keyword>
<dbReference type="EMBL" id="PSQE01000005">
    <property type="protein sequence ID" value="RHN55104.1"/>
    <property type="molecule type" value="Genomic_DNA"/>
</dbReference>
<evidence type="ECO:0000256" key="7">
    <source>
        <dbReference type="SAM" id="MobiDB-lite"/>
    </source>
</evidence>
<comment type="caution">
    <text evidence="11">The sequence shown here is derived from an EMBL/GenBank/DDBJ whole genome shotgun (WGS) entry which is preliminary data.</text>
</comment>
<keyword evidence="5 8" id="KW-1133">Transmembrane helix</keyword>
<evidence type="ECO:0000259" key="9">
    <source>
        <dbReference type="Pfam" id="PF13839"/>
    </source>
</evidence>
<feature type="region of interest" description="Disordered" evidence="7">
    <location>
        <begin position="74"/>
        <end position="95"/>
    </location>
</feature>
<gene>
    <name evidence="11" type="ORF">MtrunA17_Chr5g0414061</name>
</gene>
<evidence type="ECO:0000256" key="3">
    <source>
        <dbReference type="ARBA" id="ARBA00022692"/>
    </source>
</evidence>
<feature type="domain" description="Trichome birefringence-like C-terminal" evidence="9">
    <location>
        <begin position="146"/>
        <end position="436"/>
    </location>
</feature>
<keyword evidence="4" id="KW-0735">Signal-anchor</keyword>
<dbReference type="GO" id="GO:0016020">
    <property type="term" value="C:membrane"/>
    <property type="evidence" value="ECO:0007669"/>
    <property type="project" value="UniProtKB-SubCell"/>
</dbReference>
<dbReference type="PANTHER" id="PTHR32285">
    <property type="entry name" value="PROTEIN TRICHOME BIREFRINGENCE-LIKE 9-RELATED"/>
    <property type="match status" value="1"/>
</dbReference>
<proteinExistence type="inferred from homology"/>
<evidence type="ECO:0000256" key="5">
    <source>
        <dbReference type="ARBA" id="ARBA00022989"/>
    </source>
</evidence>
<feature type="domain" description="Trichome birefringence-like N-terminal" evidence="10">
    <location>
        <begin position="93"/>
        <end position="145"/>
    </location>
</feature>
<feature type="transmembrane region" description="Helical" evidence="8">
    <location>
        <begin position="31"/>
        <end position="50"/>
    </location>
</feature>
<dbReference type="InterPro" id="IPR025846">
    <property type="entry name" value="TBL_N"/>
</dbReference>
<dbReference type="InterPro" id="IPR026057">
    <property type="entry name" value="TBL_C"/>
</dbReference>
<keyword evidence="6 8" id="KW-0472">Membrane</keyword>
<evidence type="ECO:0000256" key="1">
    <source>
        <dbReference type="ARBA" id="ARBA00004167"/>
    </source>
</evidence>
<evidence type="ECO:0000256" key="8">
    <source>
        <dbReference type="SAM" id="Phobius"/>
    </source>
</evidence>
<name>A0A396HT49_MEDTR</name>
<dbReference type="Pfam" id="PF14416">
    <property type="entry name" value="PMR5N"/>
    <property type="match status" value="1"/>
</dbReference>
<dbReference type="AlphaFoldDB" id="A0A396HT49"/>
<comment type="similarity">
    <text evidence="2">Belongs to the PC-esterase family. TBL subfamily.</text>
</comment>
<comment type="subcellular location">
    <subcellularLocation>
        <location evidence="1">Membrane</location>
        <topology evidence="1">Single-pass membrane protein</topology>
    </subcellularLocation>
</comment>
<evidence type="ECO:0000256" key="2">
    <source>
        <dbReference type="ARBA" id="ARBA00007727"/>
    </source>
</evidence>
<evidence type="ECO:0000256" key="4">
    <source>
        <dbReference type="ARBA" id="ARBA00022968"/>
    </source>
</evidence>
<evidence type="ECO:0000313" key="11">
    <source>
        <dbReference type="EMBL" id="RHN55104.1"/>
    </source>
</evidence>